<sequence>MAPAAVSSTPPAAEPAETTTATTTLEENSIFRKKGGDVANFSVGGTAAGGGSTVPRIPDFASKEEERLYVKQRLAGAFRVFAANGFDEGLSGHMSMRDPIDPHTFWINPYSMHFADIKVSDLVRVTEDAEVVHGHHAVNAAGFAIHSEIHQAHPWINAVCHAHSTAGKAWSVFGEPLPPLTQDSLKFHGGHTAVLHEYHGPVVTTAEGQAIAGVIGDDTNVVVLRNHGILSVGATIDEACYWFLSFDRSCQAQLMVDAAVAGGRGGGKAPREIDEETAMQAAKMLGARQRGWLHFQPYYTNMLEKTNGAFLQ</sequence>
<organism evidence="1 2">
    <name type="scientific">Trichothecium roseum</name>
    <dbReference type="NCBI Taxonomy" id="47278"/>
    <lineage>
        <taxon>Eukaryota</taxon>
        <taxon>Fungi</taxon>
        <taxon>Dikarya</taxon>
        <taxon>Ascomycota</taxon>
        <taxon>Pezizomycotina</taxon>
        <taxon>Sordariomycetes</taxon>
        <taxon>Hypocreomycetidae</taxon>
        <taxon>Hypocreales</taxon>
        <taxon>Hypocreales incertae sedis</taxon>
        <taxon>Trichothecium</taxon>
    </lineage>
</organism>
<name>A0ACC0V734_9HYPO</name>
<dbReference type="Proteomes" id="UP001163324">
    <property type="component" value="Chromosome 3"/>
</dbReference>
<accession>A0ACC0V734</accession>
<evidence type="ECO:0000313" key="1">
    <source>
        <dbReference type="EMBL" id="KAI9902198.1"/>
    </source>
</evidence>
<comment type="caution">
    <text evidence="1">The sequence shown here is derived from an EMBL/GenBank/DDBJ whole genome shotgun (WGS) entry which is preliminary data.</text>
</comment>
<gene>
    <name evidence="1" type="ORF">N3K66_004015</name>
</gene>
<reference evidence="1" key="1">
    <citation type="submission" date="2022-10" db="EMBL/GenBank/DDBJ databases">
        <title>Complete Genome of Trichothecium roseum strain YXFP-22015, a Plant Pathogen Isolated from Citrus.</title>
        <authorList>
            <person name="Wang Y."/>
            <person name="Zhu L."/>
        </authorList>
    </citation>
    <scope>NUCLEOTIDE SEQUENCE</scope>
    <source>
        <strain evidence="1">YXFP-22015</strain>
    </source>
</reference>
<protein>
    <submittedName>
        <fullName evidence="1">Uncharacterized protein</fullName>
    </submittedName>
</protein>
<evidence type="ECO:0000313" key="2">
    <source>
        <dbReference type="Proteomes" id="UP001163324"/>
    </source>
</evidence>
<proteinExistence type="predicted"/>
<dbReference type="EMBL" id="CM047942">
    <property type="protein sequence ID" value="KAI9902198.1"/>
    <property type="molecule type" value="Genomic_DNA"/>
</dbReference>
<keyword evidence="2" id="KW-1185">Reference proteome</keyword>